<gene>
    <name evidence="9" type="primary">YOX1</name>
    <name evidence="9" type="ORF">PRK78_002287</name>
</gene>
<keyword evidence="4 5" id="KW-0539">Nucleus</keyword>
<feature type="compositionally biased region" description="Basic and acidic residues" evidence="7">
    <location>
        <begin position="1"/>
        <end position="10"/>
    </location>
</feature>
<feature type="region of interest" description="Disordered" evidence="7">
    <location>
        <begin position="276"/>
        <end position="351"/>
    </location>
</feature>
<feature type="region of interest" description="Disordered" evidence="7">
    <location>
        <begin position="1"/>
        <end position="81"/>
    </location>
</feature>
<dbReference type="GO" id="GO:0000976">
    <property type="term" value="F:transcription cis-regulatory region binding"/>
    <property type="evidence" value="ECO:0007669"/>
    <property type="project" value="TreeGrafter"/>
</dbReference>
<dbReference type="SUPFAM" id="SSF46689">
    <property type="entry name" value="Homeodomain-like"/>
    <property type="match status" value="1"/>
</dbReference>
<feature type="compositionally biased region" description="Polar residues" evidence="7">
    <location>
        <begin position="12"/>
        <end position="22"/>
    </location>
</feature>
<evidence type="ECO:0000313" key="10">
    <source>
        <dbReference type="Proteomes" id="UP001219355"/>
    </source>
</evidence>
<proteinExistence type="predicted"/>
<protein>
    <submittedName>
        <fullName evidence="9">Homeobox protein yox1</fullName>
    </submittedName>
</protein>
<dbReference type="Gene3D" id="1.10.10.60">
    <property type="entry name" value="Homeodomain-like"/>
    <property type="match status" value="1"/>
</dbReference>
<feature type="DNA-binding region" description="Homeobox" evidence="5">
    <location>
        <begin position="50"/>
        <end position="109"/>
    </location>
</feature>
<evidence type="ECO:0000259" key="8">
    <source>
        <dbReference type="PROSITE" id="PS50071"/>
    </source>
</evidence>
<dbReference type="PROSITE" id="PS50071">
    <property type="entry name" value="HOMEOBOX_2"/>
    <property type="match status" value="1"/>
</dbReference>
<evidence type="ECO:0000256" key="7">
    <source>
        <dbReference type="SAM" id="MobiDB-lite"/>
    </source>
</evidence>
<feature type="compositionally biased region" description="Basic and acidic residues" evidence="7">
    <location>
        <begin position="276"/>
        <end position="292"/>
    </location>
</feature>
<name>A0AAF0IHG6_9EURO</name>
<evidence type="ECO:0000256" key="3">
    <source>
        <dbReference type="ARBA" id="ARBA00023155"/>
    </source>
</evidence>
<accession>A0AAF0IHG6</accession>
<comment type="subcellular location">
    <subcellularLocation>
        <location evidence="1 5 6">Nucleus</location>
    </subcellularLocation>
</comment>
<dbReference type="CDD" id="cd00086">
    <property type="entry name" value="homeodomain"/>
    <property type="match status" value="1"/>
</dbReference>
<feature type="compositionally biased region" description="Polar residues" evidence="7">
    <location>
        <begin position="220"/>
        <end position="230"/>
    </location>
</feature>
<feature type="compositionally biased region" description="Polar residues" evidence="7">
    <location>
        <begin position="201"/>
        <end position="213"/>
    </location>
</feature>
<feature type="compositionally biased region" description="Low complexity" evidence="7">
    <location>
        <begin position="179"/>
        <end position="195"/>
    </location>
</feature>
<dbReference type="AlphaFoldDB" id="A0AAF0IHG6"/>
<feature type="compositionally biased region" description="Low complexity" evidence="7">
    <location>
        <begin position="372"/>
        <end position="390"/>
    </location>
</feature>
<organism evidence="9 10">
    <name type="scientific">Emydomyces testavorans</name>
    <dbReference type="NCBI Taxonomy" id="2070801"/>
    <lineage>
        <taxon>Eukaryota</taxon>
        <taxon>Fungi</taxon>
        <taxon>Dikarya</taxon>
        <taxon>Ascomycota</taxon>
        <taxon>Pezizomycotina</taxon>
        <taxon>Eurotiomycetes</taxon>
        <taxon>Eurotiomycetidae</taxon>
        <taxon>Onygenales</taxon>
        <taxon>Nannizziopsiaceae</taxon>
        <taxon>Emydomyces</taxon>
    </lineage>
</organism>
<keyword evidence="10" id="KW-1185">Reference proteome</keyword>
<sequence length="567" mass="62611">MSDSDCKHIGNEPSSSNHTTQLPHDGSFLVHSNKTLAEGQPPKVDNKALSRQRRRRTSPEDYAILEAEYQRNPKPGREKRASIVSRVSLGDKEVQIWFQNRRQNDRRRSKPLQPHELLPSSAARTNSQKGKPDNKEDLNSQDPSVSATSSFHSQNHDEPNQPAASSSFEHANERDEANSSLQISSSQATIASTQTEKLEDGNTNNEVPYSSEGSAVKTEILQNDPQQQLGSKRKWDEFSVHELVEAKYARRSLPSQLAIPPSLRVSLSFDGEAIVRREGEKTPSPPKPRDSLRISFSADGEAVVRTANEPSPSKTSSKYARFGQLRRSTSAVSFPAMGSTMGPKDAKPFGRSRDARTWEQYCDNDARTALSTALTTRTDSTTSNNLSRRNSPAESSKPLAPRSNLPNVTMQLEVPTEKRRKLTRAMSSLARLESGTKAPTVSGVKSKEFGDPILKDHSGDSDKENWIPGTQISSVRRRSVQQRPAQTRSRRILGQSSKQLEANRPSSARLKRGRSVKTAQPNEKENQSAIVCEGEEASALVKEAGSNPEEDLDCVQGLLSLSQGAWR</sequence>
<evidence type="ECO:0000256" key="6">
    <source>
        <dbReference type="RuleBase" id="RU000682"/>
    </source>
</evidence>
<dbReference type="EMBL" id="CP120627">
    <property type="protein sequence ID" value="WEW56832.1"/>
    <property type="molecule type" value="Genomic_DNA"/>
</dbReference>
<dbReference type="GO" id="GO:0000981">
    <property type="term" value="F:DNA-binding transcription factor activity, RNA polymerase II-specific"/>
    <property type="evidence" value="ECO:0007669"/>
    <property type="project" value="InterPro"/>
</dbReference>
<dbReference type="PANTHER" id="PTHR24323">
    <property type="entry name" value="CEH-10 HOMEODOMAIN-CONTAINING HOMOLOG"/>
    <property type="match status" value="1"/>
</dbReference>
<keyword evidence="3 5" id="KW-0371">Homeobox</keyword>
<dbReference type="PANTHER" id="PTHR24323:SF7">
    <property type="entry name" value="HOMEOBOX DOMAIN-CONTAINING PROTEIN"/>
    <property type="match status" value="1"/>
</dbReference>
<dbReference type="PROSITE" id="PS00027">
    <property type="entry name" value="HOMEOBOX_1"/>
    <property type="match status" value="1"/>
</dbReference>
<dbReference type="InterPro" id="IPR009057">
    <property type="entry name" value="Homeodomain-like_sf"/>
</dbReference>
<evidence type="ECO:0000256" key="5">
    <source>
        <dbReference type="PROSITE-ProRule" id="PRU00108"/>
    </source>
</evidence>
<evidence type="ECO:0000256" key="1">
    <source>
        <dbReference type="ARBA" id="ARBA00004123"/>
    </source>
</evidence>
<evidence type="ECO:0000313" key="9">
    <source>
        <dbReference type="EMBL" id="WEW56832.1"/>
    </source>
</evidence>
<dbReference type="Proteomes" id="UP001219355">
    <property type="component" value="Chromosome 1"/>
</dbReference>
<feature type="region of interest" description="Disordered" evidence="7">
    <location>
        <begin position="97"/>
        <end position="236"/>
    </location>
</feature>
<feature type="region of interest" description="Disordered" evidence="7">
    <location>
        <begin position="372"/>
        <end position="408"/>
    </location>
</feature>
<dbReference type="GO" id="GO:0005634">
    <property type="term" value="C:nucleus"/>
    <property type="evidence" value="ECO:0007669"/>
    <property type="project" value="UniProtKB-SubCell"/>
</dbReference>
<dbReference type="Pfam" id="PF00046">
    <property type="entry name" value="Homeodomain"/>
    <property type="match status" value="1"/>
</dbReference>
<feature type="compositionally biased region" description="Polar residues" evidence="7">
    <location>
        <begin position="494"/>
        <end position="506"/>
    </location>
</feature>
<feature type="region of interest" description="Disordered" evidence="7">
    <location>
        <begin position="428"/>
        <end position="528"/>
    </location>
</feature>
<feature type="compositionally biased region" description="Polar residues" evidence="7">
    <location>
        <begin position="140"/>
        <end position="153"/>
    </location>
</feature>
<evidence type="ECO:0000256" key="2">
    <source>
        <dbReference type="ARBA" id="ARBA00023125"/>
    </source>
</evidence>
<dbReference type="InterPro" id="IPR051775">
    <property type="entry name" value="Homeobox_domain"/>
</dbReference>
<feature type="compositionally biased region" description="Basic and acidic residues" evidence="7">
    <location>
        <begin position="445"/>
        <end position="465"/>
    </location>
</feature>
<keyword evidence="2 5" id="KW-0238">DNA-binding</keyword>
<feature type="compositionally biased region" description="Basic and acidic residues" evidence="7">
    <location>
        <begin position="68"/>
        <end position="81"/>
    </location>
</feature>
<evidence type="ECO:0000256" key="4">
    <source>
        <dbReference type="ARBA" id="ARBA00023242"/>
    </source>
</evidence>
<dbReference type="SMART" id="SM00389">
    <property type="entry name" value="HOX"/>
    <property type="match status" value="1"/>
</dbReference>
<reference evidence="9" key="1">
    <citation type="submission" date="2023-03" db="EMBL/GenBank/DDBJ databases">
        <title>Emydomyces testavorans Genome Sequence.</title>
        <authorList>
            <person name="Hoyer L."/>
        </authorList>
    </citation>
    <scope>NUCLEOTIDE SEQUENCE</scope>
    <source>
        <strain evidence="9">16-2883</strain>
    </source>
</reference>
<feature type="compositionally biased region" description="Polar residues" evidence="7">
    <location>
        <begin position="308"/>
        <end position="318"/>
    </location>
</feature>
<feature type="domain" description="Homeobox" evidence="8">
    <location>
        <begin position="48"/>
        <end position="108"/>
    </location>
</feature>
<dbReference type="InterPro" id="IPR001356">
    <property type="entry name" value="HD"/>
</dbReference>
<dbReference type="InterPro" id="IPR017970">
    <property type="entry name" value="Homeobox_CS"/>
</dbReference>